<geneLocation type="mitochondrion" evidence="1"/>
<organism evidence="1">
    <name type="scientific">Picea glauca</name>
    <name type="common">White spruce</name>
    <name type="synonym">Pinus glauca</name>
    <dbReference type="NCBI Taxonomy" id="3330"/>
    <lineage>
        <taxon>Eukaryota</taxon>
        <taxon>Viridiplantae</taxon>
        <taxon>Streptophyta</taxon>
        <taxon>Embryophyta</taxon>
        <taxon>Tracheophyta</taxon>
        <taxon>Spermatophyta</taxon>
        <taxon>Pinopsida</taxon>
        <taxon>Pinidae</taxon>
        <taxon>Conifers I</taxon>
        <taxon>Pinales</taxon>
        <taxon>Pinaceae</taxon>
        <taxon>Picea</taxon>
    </lineage>
</organism>
<evidence type="ECO:0000313" key="1">
    <source>
        <dbReference type="EMBL" id="KUM47022.1"/>
    </source>
</evidence>
<proteinExistence type="predicted"/>
<protein>
    <submittedName>
        <fullName evidence="1">Uncharacterized protein</fullName>
    </submittedName>
</protein>
<gene>
    <name evidence="1" type="ORF">ABT39_MTgene6026</name>
</gene>
<name>A0A101LX73_PICGL</name>
<dbReference type="AlphaFoldDB" id="A0A101LX73"/>
<sequence length="98" mass="9678">MLALMLPTGSIGAGTGAYGYRSNRRRYAAVNDAYGSIGSVPVFATLATGSSTGAISNATVGSGSSTGSTTESTEYTEAATITYAFVPATYALGSATTG</sequence>
<accession>A0A101LX73</accession>
<reference evidence="1" key="1">
    <citation type="journal article" date="2015" name="Genome Biol. Evol.">
        <title>Organellar Genomes of White Spruce (Picea glauca): Assembly and Annotation.</title>
        <authorList>
            <person name="Jackman S.D."/>
            <person name="Warren R.L."/>
            <person name="Gibb E.A."/>
            <person name="Vandervalk B.P."/>
            <person name="Mohamadi H."/>
            <person name="Chu J."/>
            <person name="Raymond A."/>
            <person name="Pleasance S."/>
            <person name="Coope R."/>
            <person name="Wildung M.R."/>
            <person name="Ritland C.E."/>
            <person name="Bousquet J."/>
            <person name="Jones S.J."/>
            <person name="Bohlmann J."/>
            <person name="Birol I."/>
        </authorList>
    </citation>
    <scope>NUCLEOTIDE SEQUENCE [LARGE SCALE GENOMIC DNA]</scope>
    <source>
        <tissue evidence="1">Flushing bud</tissue>
    </source>
</reference>
<keyword evidence="1" id="KW-0496">Mitochondrion</keyword>
<dbReference type="EMBL" id="LKAM01000008">
    <property type="protein sequence ID" value="KUM47022.1"/>
    <property type="molecule type" value="Genomic_DNA"/>
</dbReference>
<comment type="caution">
    <text evidence="1">The sequence shown here is derived from an EMBL/GenBank/DDBJ whole genome shotgun (WGS) entry which is preliminary data.</text>
</comment>